<evidence type="ECO:0000313" key="2">
    <source>
        <dbReference type="EMBL" id="GIJ71110.1"/>
    </source>
</evidence>
<protein>
    <submittedName>
        <fullName evidence="2">Uncharacterized protein</fullName>
    </submittedName>
</protein>
<evidence type="ECO:0000313" key="3">
    <source>
        <dbReference type="Proteomes" id="UP000635606"/>
    </source>
</evidence>
<reference evidence="2" key="1">
    <citation type="submission" date="2021-01" db="EMBL/GenBank/DDBJ databases">
        <title>Whole genome shotgun sequence of Virgisporangium ochraceum NBRC 16418.</title>
        <authorList>
            <person name="Komaki H."/>
            <person name="Tamura T."/>
        </authorList>
    </citation>
    <scope>NUCLEOTIDE SEQUENCE</scope>
    <source>
        <strain evidence="2">NBRC 16418</strain>
    </source>
</reference>
<name>A0A8J4ED38_9ACTN</name>
<sequence length="320" mass="34606">MHATLNPHGCVRSAHRLLLWADCLLPDDVVTAARTWLADGLVDDAVAAVAFAVLSEGITAPDDLAGLLTDALHRAGAAPDAVPVDGAGTLPDLQYHPTGPGGSDLPGSALDLTDARPHGSGLDPVDREAVDLVRQLRDATAVWRSWRRPPRPTWGSRGYLVRLADAAPAVDPLTAAYRLPEVTGWFQQRLAGPLVRVYRHEDELPLHLRMALDHAALLWTRPAPVRLRVAHDRPGGVRPSPVQRDYLRAGTPVLIDLAYDGPWPDPARPPMVRTDGTWLWRDTARRIERALAGHIARVAGPPPPVDETTLRRAVIALGGP</sequence>
<organism evidence="2 3">
    <name type="scientific">Virgisporangium ochraceum</name>
    <dbReference type="NCBI Taxonomy" id="65505"/>
    <lineage>
        <taxon>Bacteria</taxon>
        <taxon>Bacillati</taxon>
        <taxon>Actinomycetota</taxon>
        <taxon>Actinomycetes</taxon>
        <taxon>Micromonosporales</taxon>
        <taxon>Micromonosporaceae</taxon>
        <taxon>Virgisporangium</taxon>
    </lineage>
</organism>
<dbReference type="Proteomes" id="UP000635606">
    <property type="component" value="Unassembled WGS sequence"/>
</dbReference>
<keyword evidence="3" id="KW-1185">Reference proteome</keyword>
<comment type="caution">
    <text evidence="2">The sequence shown here is derived from an EMBL/GenBank/DDBJ whole genome shotgun (WGS) entry which is preliminary data.</text>
</comment>
<dbReference type="AlphaFoldDB" id="A0A8J4ED38"/>
<gene>
    <name evidence="2" type="ORF">Voc01_060270</name>
</gene>
<proteinExistence type="predicted"/>
<accession>A0A8J4ED38</accession>
<dbReference type="EMBL" id="BOPH01000085">
    <property type="protein sequence ID" value="GIJ71110.1"/>
    <property type="molecule type" value="Genomic_DNA"/>
</dbReference>
<dbReference type="RefSeq" id="WP_203931001.1">
    <property type="nucleotide sequence ID" value="NZ_BOPH01000085.1"/>
</dbReference>
<evidence type="ECO:0000256" key="1">
    <source>
        <dbReference type="SAM" id="MobiDB-lite"/>
    </source>
</evidence>
<feature type="region of interest" description="Disordered" evidence="1">
    <location>
        <begin position="86"/>
        <end position="124"/>
    </location>
</feature>